<evidence type="ECO:0000256" key="1">
    <source>
        <dbReference type="ARBA" id="ARBA00007164"/>
    </source>
</evidence>
<evidence type="ECO:0000256" key="3">
    <source>
        <dbReference type="ARBA" id="ARBA00022801"/>
    </source>
</evidence>
<feature type="chain" id="PRO_5040829686" evidence="10">
    <location>
        <begin position="26"/>
        <end position="282"/>
    </location>
</feature>
<protein>
    <submittedName>
        <fullName evidence="12">Peptidase S11</fullName>
    </submittedName>
</protein>
<name>A0A9X0WHD6_9GAMM</name>
<dbReference type="GO" id="GO:0008360">
    <property type="term" value="P:regulation of cell shape"/>
    <property type="evidence" value="ECO:0007669"/>
    <property type="project" value="UniProtKB-KW"/>
</dbReference>
<dbReference type="InterPro" id="IPR012338">
    <property type="entry name" value="Beta-lactam/transpept-like"/>
</dbReference>
<dbReference type="GO" id="GO:0071555">
    <property type="term" value="P:cell wall organization"/>
    <property type="evidence" value="ECO:0007669"/>
    <property type="project" value="UniProtKB-KW"/>
</dbReference>
<dbReference type="GO" id="GO:0009002">
    <property type="term" value="F:serine-type D-Ala-D-Ala carboxypeptidase activity"/>
    <property type="evidence" value="ECO:0007669"/>
    <property type="project" value="InterPro"/>
</dbReference>
<keyword evidence="6" id="KW-0961">Cell wall biogenesis/degradation</keyword>
<proteinExistence type="inferred from homology"/>
<dbReference type="GO" id="GO:0009252">
    <property type="term" value="P:peptidoglycan biosynthetic process"/>
    <property type="evidence" value="ECO:0007669"/>
    <property type="project" value="UniProtKB-KW"/>
</dbReference>
<comment type="similarity">
    <text evidence="1 9">Belongs to the peptidase S11 family.</text>
</comment>
<dbReference type="PANTHER" id="PTHR21581:SF26">
    <property type="entry name" value="D-ALANYL-D-ALANINE ENDOPEPTIDASE"/>
    <property type="match status" value="1"/>
</dbReference>
<organism evidence="12 13">
    <name type="scientific">Thiocapsa imhoffii</name>
    <dbReference type="NCBI Taxonomy" id="382777"/>
    <lineage>
        <taxon>Bacteria</taxon>
        <taxon>Pseudomonadati</taxon>
        <taxon>Pseudomonadota</taxon>
        <taxon>Gammaproteobacteria</taxon>
        <taxon>Chromatiales</taxon>
        <taxon>Chromatiaceae</taxon>
        <taxon>Thiocapsa</taxon>
    </lineage>
</organism>
<dbReference type="PANTHER" id="PTHR21581">
    <property type="entry name" value="D-ALANYL-D-ALANINE CARBOXYPEPTIDASE"/>
    <property type="match status" value="1"/>
</dbReference>
<dbReference type="EMBL" id="NRSD01000006">
    <property type="protein sequence ID" value="MBK1644560.1"/>
    <property type="molecule type" value="Genomic_DNA"/>
</dbReference>
<evidence type="ECO:0000259" key="11">
    <source>
        <dbReference type="Pfam" id="PF00768"/>
    </source>
</evidence>
<dbReference type="Pfam" id="PF00768">
    <property type="entry name" value="Peptidase_S11"/>
    <property type="match status" value="1"/>
</dbReference>
<keyword evidence="3" id="KW-0378">Hydrolase</keyword>
<reference evidence="12 13" key="1">
    <citation type="journal article" date="2020" name="Microorganisms">
        <title>Osmotic Adaptation and Compatible Solute Biosynthesis of Phototrophic Bacteria as Revealed from Genome Analyses.</title>
        <authorList>
            <person name="Imhoff J.F."/>
            <person name="Rahn T."/>
            <person name="Kunzel S."/>
            <person name="Keller A."/>
            <person name="Neulinger S.C."/>
        </authorList>
    </citation>
    <scope>NUCLEOTIDE SEQUENCE [LARGE SCALE GENOMIC DNA]</scope>
    <source>
        <strain evidence="12 13">DSM 21303</strain>
    </source>
</reference>
<dbReference type="PRINTS" id="PR00725">
    <property type="entry name" value="DADACBPTASE1"/>
</dbReference>
<feature type="domain" description="Peptidase S11 D-alanyl-D-alanine carboxypeptidase A N-terminal" evidence="11">
    <location>
        <begin position="29"/>
        <end position="256"/>
    </location>
</feature>
<evidence type="ECO:0000313" key="12">
    <source>
        <dbReference type="EMBL" id="MBK1644560.1"/>
    </source>
</evidence>
<evidence type="ECO:0000313" key="13">
    <source>
        <dbReference type="Proteomes" id="UP001138802"/>
    </source>
</evidence>
<feature type="active site" description="Proton acceptor" evidence="7">
    <location>
        <position position="65"/>
    </location>
</feature>
<evidence type="ECO:0000256" key="10">
    <source>
        <dbReference type="SAM" id="SignalP"/>
    </source>
</evidence>
<feature type="binding site" evidence="8">
    <location>
        <position position="227"/>
    </location>
    <ligand>
        <name>substrate</name>
    </ligand>
</feature>
<evidence type="ECO:0000256" key="9">
    <source>
        <dbReference type="RuleBase" id="RU004016"/>
    </source>
</evidence>
<dbReference type="SUPFAM" id="SSF56601">
    <property type="entry name" value="beta-lactamase/transpeptidase-like"/>
    <property type="match status" value="1"/>
</dbReference>
<evidence type="ECO:0000256" key="8">
    <source>
        <dbReference type="PIRSR" id="PIRSR618044-2"/>
    </source>
</evidence>
<keyword evidence="13" id="KW-1185">Reference proteome</keyword>
<dbReference type="GO" id="GO:0006508">
    <property type="term" value="P:proteolysis"/>
    <property type="evidence" value="ECO:0007669"/>
    <property type="project" value="InterPro"/>
</dbReference>
<evidence type="ECO:0000256" key="4">
    <source>
        <dbReference type="ARBA" id="ARBA00022960"/>
    </source>
</evidence>
<keyword evidence="2 10" id="KW-0732">Signal</keyword>
<evidence type="ECO:0000256" key="2">
    <source>
        <dbReference type="ARBA" id="ARBA00022729"/>
    </source>
</evidence>
<sequence>MRRNSAGAAGLLLLVALTSAATVTAQTISGDPQLRSASVLVLDEQGRQVYAKNSRAVKPIASITKLMTAMVVLDSGAPLDARITIAEADRDRLRNSRSRLRIGEATLTRRELLMVTLMSSDNRAAAALARTHPGGTDRFVEAMNRKAQALGMADTRFADSSGLDNRNRSHAEDLVTLIRAAARYPLIREATARGELTVYPYADGTPLEYRNTNSLVRNPTWTVELSKTGFINEAGHCLVMRTEIAGRRLDVVFLDAVGKLTPIGDSNRLKSWLSGTEVVAGR</sequence>
<keyword evidence="5" id="KW-0573">Peptidoglycan synthesis</keyword>
<feature type="active site" evidence="7">
    <location>
        <position position="120"/>
    </location>
</feature>
<evidence type="ECO:0000256" key="7">
    <source>
        <dbReference type="PIRSR" id="PIRSR618044-1"/>
    </source>
</evidence>
<dbReference type="Proteomes" id="UP001138802">
    <property type="component" value="Unassembled WGS sequence"/>
</dbReference>
<evidence type="ECO:0000256" key="5">
    <source>
        <dbReference type="ARBA" id="ARBA00022984"/>
    </source>
</evidence>
<keyword evidence="4" id="KW-0133">Cell shape</keyword>
<dbReference type="InterPro" id="IPR001967">
    <property type="entry name" value="Peptidase_S11_N"/>
</dbReference>
<dbReference type="InterPro" id="IPR018044">
    <property type="entry name" value="Peptidase_S11"/>
</dbReference>
<feature type="active site" description="Acyl-ester intermediate" evidence="7">
    <location>
        <position position="62"/>
    </location>
</feature>
<feature type="signal peptide" evidence="10">
    <location>
        <begin position="1"/>
        <end position="25"/>
    </location>
</feature>
<gene>
    <name evidence="12" type="ORF">CKO25_07835</name>
</gene>
<comment type="caution">
    <text evidence="12">The sequence shown here is derived from an EMBL/GenBank/DDBJ whole genome shotgun (WGS) entry which is preliminary data.</text>
</comment>
<accession>A0A9X0WHD6</accession>
<evidence type="ECO:0000256" key="6">
    <source>
        <dbReference type="ARBA" id="ARBA00023316"/>
    </source>
</evidence>
<dbReference type="Gene3D" id="3.40.710.10">
    <property type="entry name" value="DD-peptidase/beta-lactamase superfamily"/>
    <property type="match status" value="1"/>
</dbReference>
<dbReference type="AlphaFoldDB" id="A0A9X0WHD6"/>